<protein>
    <submittedName>
        <fullName evidence="4">PiggyBac transposable element-derived protein 2-like</fullName>
    </submittedName>
</protein>
<dbReference type="RefSeq" id="XP_035429243.2">
    <property type="nucleotide sequence ID" value="XM_035573350.2"/>
</dbReference>
<dbReference type="PANTHER" id="PTHR47272:SF2">
    <property type="entry name" value="PIGGYBAC TRANSPOSABLE ELEMENT-DERIVED PROTEIN 3-LIKE"/>
    <property type="match status" value="1"/>
</dbReference>
<feature type="region of interest" description="Disordered" evidence="1">
    <location>
        <begin position="1"/>
        <end position="101"/>
    </location>
</feature>
<name>A0A9R0CTV5_SPOFR</name>
<feature type="domain" description="PiggyBac transposable element-derived protein" evidence="2">
    <location>
        <begin position="149"/>
        <end position="396"/>
    </location>
</feature>
<evidence type="ECO:0000256" key="1">
    <source>
        <dbReference type="SAM" id="MobiDB-lite"/>
    </source>
</evidence>
<keyword evidence="3" id="KW-1185">Reference proteome</keyword>
<sequence length="428" mass="48772">MASQQRGTRAPRQRVLHEDQILDELNQSEGDFSASDDEDLYMPPEVRPNSDSDRCYSSDSEEDLELSTPPLSSPALSSSSLIRGSRVRSSSRRGSGSGRRFMRARGRGRIVQVNNETSNTWTGVFSPTKHNLLSPNYVQRAFNDFEMFKYFEDYIDDTILEKIVTATNQTEMLKNQKALGLTLRELKTFFGISMVMATIGYPKIKMYWEKVWRLPIVADNMTRDRFFLLRTRLKVVFDNDIPDSQRAIDKTWKVTPLFDRICEGCHVQQKSEHLSIDEMIIPFSGQCGIRQYCPNKPNPVGLKVFVLANPNGSICDMKVYEGATTFPGYDGFSLGESAVLYLTTSLVPGHYLYFDRYFTSMKLMQELTHRGFNATGTIMKNRVPRDCVMTPDNEFSKQSRGTTEVDTYLQEFDGSIQKAFGVACVQMQ</sequence>
<dbReference type="Proteomes" id="UP000829999">
    <property type="component" value="Chromosome 12"/>
</dbReference>
<dbReference type="PANTHER" id="PTHR47272">
    <property type="entry name" value="DDE_TNP_1_7 DOMAIN-CONTAINING PROTEIN"/>
    <property type="match status" value="1"/>
</dbReference>
<evidence type="ECO:0000259" key="2">
    <source>
        <dbReference type="Pfam" id="PF13843"/>
    </source>
</evidence>
<evidence type="ECO:0000313" key="4">
    <source>
        <dbReference type="RefSeq" id="XP_035429243.2"/>
    </source>
</evidence>
<dbReference type="AlphaFoldDB" id="A0A9R0CTV5"/>
<dbReference type="OrthoDB" id="118105at2759"/>
<dbReference type="InterPro" id="IPR029526">
    <property type="entry name" value="PGBD"/>
</dbReference>
<dbReference type="GeneID" id="118262194"/>
<accession>A0A9R0CTV5</accession>
<proteinExistence type="predicted"/>
<organism evidence="3 4">
    <name type="scientific">Spodoptera frugiperda</name>
    <name type="common">Fall armyworm</name>
    <dbReference type="NCBI Taxonomy" id="7108"/>
    <lineage>
        <taxon>Eukaryota</taxon>
        <taxon>Metazoa</taxon>
        <taxon>Ecdysozoa</taxon>
        <taxon>Arthropoda</taxon>
        <taxon>Hexapoda</taxon>
        <taxon>Insecta</taxon>
        <taxon>Pterygota</taxon>
        <taxon>Neoptera</taxon>
        <taxon>Endopterygota</taxon>
        <taxon>Lepidoptera</taxon>
        <taxon>Glossata</taxon>
        <taxon>Ditrysia</taxon>
        <taxon>Noctuoidea</taxon>
        <taxon>Noctuidae</taxon>
        <taxon>Amphipyrinae</taxon>
        <taxon>Spodoptera</taxon>
    </lineage>
</organism>
<evidence type="ECO:0000313" key="3">
    <source>
        <dbReference type="Proteomes" id="UP000829999"/>
    </source>
</evidence>
<reference evidence="4" key="1">
    <citation type="submission" date="2025-08" db="UniProtKB">
        <authorList>
            <consortium name="RefSeq"/>
        </authorList>
    </citation>
    <scope>IDENTIFICATION</scope>
    <source>
        <tissue evidence="4">Whole larval tissue</tissue>
    </source>
</reference>
<gene>
    <name evidence="4" type="primary">LOC118262194</name>
</gene>
<dbReference type="Pfam" id="PF13843">
    <property type="entry name" value="DDE_Tnp_1_7"/>
    <property type="match status" value="1"/>
</dbReference>